<evidence type="ECO:0000256" key="4">
    <source>
        <dbReference type="ARBA" id="ARBA00023163"/>
    </source>
</evidence>
<dbReference type="PANTHER" id="PTHR47338">
    <property type="entry name" value="ZN(II)2CYS6 TRANSCRIPTION FACTOR (EUROFUNG)-RELATED"/>
    <property type="match status" value="1"/>
</dbReference>
<evidence type="ECO:0000256" key="6">
    <source>
        <dbReference type="SAM" id="MobiDB-lite"/>
    </source>
</evidence>
<feature type="region of interest" description="Disordered" evidence="6">
    <location>
        <begin position="614"/>
        <end position="683"/>
    </location>
</feature>
<keyword evidence="5" id="KW-0539">Nucleus</keyword>
<dbReference type="OrthoDB" id="2399539at2759"/>
<name>A0A507AK13_9PEZI</name>
<accession>A0A507AK13</accession>
<dbReference type="CDD" id="cd00067">
    <property type="entry name" value="GAL4"/>
    <property type="match status" value="1"/>
</dbReference>
<dbReference type="SUPFAM" id="SSF57701">
    <property type="entry name" value="Zn2/Cys6 DNA-binding domain"/>
    <property type="match status" value="1"/>
</dbReference>
<evidence type="ECO:0000256" key="3">
    <source>
        <dbReference type="ARBA" id="ARBA00023015"/>
    </source>
</evidence>
<evidence type="ECO:0000256" key="2">
    <source>
        <dbReference type="ARBA" id="ARBA00022723"/>
    </source>
</evidence>
<evidence type="ECO:0000313" key="9">
    <source>
        <dbReference type="Proteomes" id="UP000319257"/>
    </source>
</evidence>
<evidence type="ECO:0000256" key="1">
    <source>
        <dbReference type="ARBA" id="ARBA00004123"/>
    </source>
</evidence>
<dbReference type="STRING" id="1093900.A0A507AK13"/>
<dbReference type="AlphaFoldDB" id="A0A507AK13"/>
<dbReference type="RefSeq" id="XP_030991553.1">
    <property type="nucleotide sequence ID" value="XM_031143765.1"/>
</dbReference>
<sequence length="728" mass="78430">MQDEAASMKSSQASTAGGTTLVAERDPSPVEKTIVQPSPRRRGGIACRRCRRLRTKCVNENGASPCEGCRTAGSAVAAQCTFLRKGERDMDRDFRRRPLPSSQQKLPQPGDSAVAVSEAGSELSHGKQSMEFDGEQPAQQTRLSSVPPSDTAAAISEGVLPPLEEMLDGCRTFMTYYFQLGFTPKAIFIENLNRNPSSVSPFLISCILSISARFCPALVRRYGSAAGATDHFLAAARGWAATEMYRPSLERTQAFFLLAISEWGNGDKDRSSMDMGVAVRMASLLKLHREETYQLPAGASAEQIVRAESARRTFWMIQSQENLHSGYSTPAPFALDDITALLPCDESDFAFGIVPAHRAALAGTPPATANPRLTDAPDRCMFATLVQAHTLWGQVARRACRPDPKAIEHMSGTEGSMTPLPPWNPASEYAATARELREFEDKMPARQAWSVWNLRGWRADSLHLAYLAVTPVLRLSNIVLRRIYLEDIMAAVEDTTTPTSIKQQRQDSAPTTDAPPEGFWARMSDELFANVRELHEQIDAYFSMRTKGEGFPAILVFCVYICGSLASYLWKNPALCPAQADGAEEMAMTALQVLGELHGAWPTSARWRQGLQQIASAQPAAAPGTPGAGSTSPASGVPGTGRAGSAAAAAAAGTPRESLTSWEGMSGPASSRGGVVTSGTLESSGKEAGFDVAGVQMETFPSELFDAELAAILSGDLNYGFLDDLQQQ</sequence>
<dbReference type="InterPro" id="IPR036864">
    <property type="entry name" value="Zn2-C6_fun-type_DNA-bd_sf"/>
</dbReference>
<dbReference type="PROSITE" id="PS50048">
    <property type="entry name" value="ZN2_CY6_FUNGAL_2"/>
    <property type="match status" value="1"/>
</dbReference>
<feature type="compositionally biased region" description="Polar residues" evidence="6">
    <location>
        <begin position="8"/>
        <end position="18"/>
    </location>
</feature>
<dbReference type="GO" id="GO:0005634">
    <property type="term" value="C:nucleus"/>
    <property type="evidence" value="ECO:0007669"/>
    <property type="project" value="UniProtKB-SubCell"/>
</dbReference>
<dbReference type="Pfam" id="PF04082">
    <property type="entry name" value="Fungal_trans"/>
    <property type="match status" value="1"/>
</dbReference>
<dbReference type="InterPro" id="IPR050815">
    <property type="entry name" value="TF_fung"/>
</dbReference>
<evidence type="ECO:0000256" key="5">
    <source>
        <dbReference type="ARBA" id="ARBA00023242"/>
    </source>
</evidence>
<keyword evidence="4" id="KW-0804">Transcription</keyword>
<dbReference type="GO" id="GO:0003677">
    <property type="term" value="F:DNA binding"/>
    <property type="evidence" value="ECO:0007669"/>
    <property type="project" value="InterPro"/>
</dbReference>
<comment type="subcellular location">
    <subcellularLocation>
        <location evidence="1">Nucleus</location>
    </subcellularLocation>
</comment>
<organism evidence="8 9">
    <name type="scientific">Thyridium curvatum</name>
    <dbReference type="NCBI Taxonomy" id="1093900"/>
    <lineage>
        <taxon>Eukaryota</taxon>
        <taxon>Fungi</taxon>
        <taxon>Dikarya</taxon>
        <taxon>Ascomycota</taxon>
        <taxon>Pezizomycotina</taxon>
        <taxon>Sordariomycetes</taxon>
        <taxon>Sordariomycetidae</taxon>
        <taxon>Thyridiales</taxon>
        <taxon>Thyridiaceae</taxon>
        <taxon>Thyridium</taxon>
    </lineage>
</organism>
<keyword evidence="2" id="KW-0479">Metal-binding</keyword>
<protein>
    <recommendedName>
        <fullName evidence="7">Zn(2)-C6 fungal-type domain-containing protein</fullName>
    </recommendedName>
</protein>
<gene>
    <name evidence="8" type="ORF">E0L32_008864</name>
</gene>
<reference evidence="8 9" key="1">
    <citation type="submission" date="2019-06" db="EMBL/GenBank/DDBJ databases">
        <title>Draft genome sequence of the filamentous fungus Phialemoniopsis curvata isolated from diesel fuel.</title>
        <authorList>
            <person name="Varaljay V.A."/>
            <person name="Lyon W.J."/>
            <person name="Crouch A.L."/>
            <person name="Drake C.E."/>
            <person name="Hollomon J.M."/>
            <person name="Nadeau L.J."/>
            <person name="Nunn H.S."/>
            <person name="Stevenson B.S."/>
            <person name="Bojanowski C.L."/>
            <person name="Crookes-Goodson W.J."/>
        </authorList>
    </citation>
    <scope>NUCLEOTIDE SEQUENCE [LARGE SCALE GENOMIC DNA]</scope>
    <source>
        <strain evidence="8 9">D216</strain>
    </source>
</reference>
<evidence type="ECO:0000259" key="7">
    <source>
        <dbReference type="PROSITE" id="PS50048"/>
    </source>
</evidence>
<dbReference type="GO" id="GO:0008270">
    <property type="term" value="F:zinc ion binding"/>
    <property type="evidence" value="ECO:0007669"/>
    <property type="project" value="InterPro"/>
</dbReference>
<dbReference type="EMBL" id="SKBQ01000061">
    <property type="protein sequence ID" value="TPX09842.1"/>
    <property type="molecule type" value="Genomic_DNA"/>
</dbReference>
<feature type="region of interest" description="Disordered" evidence="6">
    <location>
        <begin position="89"/>
        <end position="150"/>
    </location>
</feature>
<proteinExistence type="predicted"/>
<dbReference type="GO" id="GO:0000981">
    <property type="term" value="F:DNA-binding transcription factor activity, RNA polymerase II-specific"/>
    <property type="evidence" value="ECO:0007669"/>
    <property type="project" value="InterPro"/>
</dbReference>
<evidence type="ECO:0000313" key="8">
    <source>
        <dbReference type="EMBL" id="TPX09842.1"/>
    </source>
</evidence>
<dbReference type="InParanoid" id="A0A507AK13"/>
<keyword evidence="9" id="KW-1185">Reference proteome</keyword>
<dbReference type="CDD" id="cd12148">
    <property type="entry name" value="fungal_TF_MHR"/>
    <property type="match status" value="1"/>
</dbReference>
<comment type="caution">
    <text evidence="8">The sequence shown here is derived from an EMBL/GenBank/DDBJ whole genome shotgun (WGS) entry which is preliminary data.</text>
</comment>
<dbReference type="GO" id="GO:0006351">
    <property type="term" value="P:DNA-templated transcription"/>
    <property type="evidence" value="ECO:0007669"/>
    <property type="project" value="InterPro"/>
</dbReference>
<keyword evidence="3" id="KW-0805">Transcription regulation</keyword>
<dbReference type="InterPro" id="IPR007219">
    <property type="entry name" value="XnlR_reg_dom"/>
</dbReference>
<feature type="compositionally biased region" description="Low complexity" evidence="6">
    <location>
        <begin position="643"/>
        <end position="653"/>
    </location>
</feature>
<dbReference type="InterPro" id="IPR001138">
    <property type="entry name" value="Zn2Cys6_DnaBD"/>
</dbReference>
<dbReference type="Proteomes" id="UP000319257">
    <property type="component" value="Unassembled WGS sequence"/>
</dbReference>
<feature type="compositionally biased region" description="Polar residues" evidence="6">
    <location>
        <begin position="137"/>
        <end position="148"/>
    </location>
</feature>
<feature type="region of interest" description="Disordered" evidence="6">
    <location>
        <begin position="1"/>
        <end position="42"/>
    </location>
</feature>
<feature type="domain" description="Zn(2)-C6 fungal-type" evidence="7">
    <location>
        <begin position="46"/>
        <end position="82"/>
    </location>
</feature>
<dbReference type="PANTHER" id="PTHR47338:SF5">
    <property type="entry name" value="ZN(II)2CYS6 TRANSCRIPTION FACTOR (EUROFUNG)"/>
    <property type="match status" value="1"/>
</dbReference>
<feature type="compositionally biased region" description="Low complexity" evidence="6">
    <location>
        <begin position="615"/>
        <end position="637"/>
    </location>
</feature>
<dbReference type="GeneID" id="41976311"/>
<feature type="compositionally biased region" description="Low complexity" evidence="6">
    <location>
        <begin position="99"/>
        <end position="109"/>
    </location>
</feature>